<accession>A0A7S1B4S8</accession>
<name>A0A7S1B4S8_9STRA</name>
<dbReference type="AlphaFoldDB" id="A0A7S1B4S8"/>
<evidence type="ECO:0000313" key="2">
    <source>
        <dbReference type="EMBL" id="CAD8874802.1"/>
    </source>
</evidence>
<keyword evidence="1" id="KW-0472">Membrane</keyword>
<dbReference type="EMBL" id="HBFR01002893">
    <property type="protein sequence ID" value="CAD8874802.1"/>
    <property type="molecule type" value="Transcribed_RNA"/>
</dbReference>
<protein>
    <submittedName>
        <fullName evidence="2">Uncharacterized protein</fullName>
    </submittedName>
</protein>
<reference evidence="2" key="1">
    <citation type="submission" date="2021-01" db="EMBL/GenBank/DDBJ databases">
        <authorList>
            <person name="Corre E."/>
            <person name="Pelletier E."/>
            <person name="Niang G."/>
            <person name="Scheremetjew M."/>
            <person name="Finn R."/>
            <person name="Kale V."/>
            <person name="Holt S."/>
            <person name="Cochrane G."/>
            <person name="Meng A."/>
            <person name="Brown T."/>
            <person name="Cohen L."/>
        </authorList>
    </citation>
    <scope>NUCLEOTIDE SEQUENCE</scope>
    <source>
        <strain evidence="2">308</strain>
    </source>
</reference>
<proteinExistence type="predicted"/>
<feature type="transmembrane region" description="Helical" evidence="1">
    <location>
        <begin position="20"/>
        <end position="44"/>
    </location>
</feature>
<gene>
    <name evidence="2" type="ORF">CHYS00102_LOCUS1977</name>
</gene>
<keyword evidence="1" id="KW-0812">Transmembrane</keyword>
<keyword evidence="1" id="KW-1133">Transmembrane helix</keyword>
<sequence length="399" mass="44252">MAVIKRNRIQPGHKPHHLLLCLRIVVISLIVLVSTYNILNLMFLPNNIESSSRLDVSGKTSKTDLVRAGPIQIKEAEVSPKSQVMHEFAALALSNEPAFLAATSHSCMSKKCLSNIPRGSNVKRIAILVPPGMIGHYFFSLIKDVVQLADPTAFDRMLIFESTHVPPYGYGGNHGITKIVQLQSTWLRVAVSDAIYSTKNNANFETDDDLTRPSEKENVSVLRQLVRWHCRLSHVSAHTSLLTVPVRDVITNLTGSISKILKFIDEDLVAPIQQFGGNSSEYEENVRAILKLKASSVKVFENSVMEVKEKSVAALLFSSAFQMGGGEDPLDAALGDELKMSNNLKDWPCKSFWDVENSTREGSTPFLLGEKLLPDCINSFVKCSIRKDQCELQKKLSCE</sequence>
<organism evidence="2">
    <name type="scientific">Corethron hystrix</name>
    <dbReference type="NCBI Taxonomy" id="216773"/>
    <lineage>
        <taxon>Eukaryota</taxon>
        <taxon>Sar</taxon>
        <taxon>Stramenopiles</taxon>
        <taxon>Ochrophyta</taxon>
        <taxon>Bacillariophyta</taxon>
        <taxon>Coscinodiscophyceae</taxon>
        <taxon>Corethrophycidae</taxon>
        <taxon>Corethrales</taxon>
        <taxon>Corethraceae</taxon>
        <taxon>Corethron</taxon>
    </lineage>
</organism>
<evidence type="ECO:0000256" key="1">
    <source>
        <dbReference type="SAM" id="Phobius"/>
    </source>
</evidence>